<proteinExistence type="predicted"/>
<evidence type="ECO:0000313" key="2">
    <source>
        <dbReference type="EMBL" id="KAF7273307.1"/>
    </source>
</evidence>
<reference evidence="2" key="1">
    <citation type="submission" date="2020-08" db="EMBL/GenBank/DDBJ databases">
        <title>Genome sequencing and assembly of the red palm weevil Rhynchophorus ferrugineus.</title>
        <authorList>
            <person name="Dias G.B."/>
            <person name="Bergman C.M."/>
            <person name="Manee M."/>
        </authorList>
    </citation>
    <scope>NUCLEOTIDE SEQUENCE</scope>
    <source>
        <strain evidence="2">AA-2017</strain>
        <tissue evidence="2">Whole larva</tissue>
    </source>
</reference>
<name>A0A834I605_RHYFE</name>
<gene>
    <name evidence="2" type="ORF">GWI33_013981</name>
</gene>
<keyword evidence="3" id="KW-1185">Reference proteome</keyword>
<accession>A0A834I605</accession>
<sequence length="109" mass="12387">MRLPGRLRADPQMRLNSIMSKRHQRAPVNCIKSREPRARRSNNGRPPYLRVLPGPLIGALRHTWPLAIVANEIVFPSKCISIARNRRLSTIADSPPDPRVPHHRPTVPN</sequence>
<dbReference type="AlphaFoldDB" id="A0A834I605"/>
<dbReference type="EMBL" id="JAACXV010013495">
    <property type="protein sequence ID" value="KAF7273307.1"/>
    <property type="molecule type" value="Genomic_DNA"/>
</dbReference>
<protein>
    <submittedName>
        <fullName evidence="2">Uncharacterized protein</fullName>
    </submittedName>
</protein>
<evidence type="ECO:0000256" key="1">
    <source>
        <dbReference type="SAM" id="MobiDB-lite"/>
    </source>
</evidence>
<feature type="region of interest" description="Disordered" evidence="1">
    <location>
        <begin position="90"/>
        <end position="109"/>
    </location>
</feature>
<dbReference type="Proteomes" id="UP000625711">
    <property type="component" value="Unassembled WGS sequence"/>
</dbReference>
<comment type="caution">
    <text evidence="2">The sequence shown here is derived from an EMBL/GenBank/DDBJ whole genome shotgun (WGS) entry which is preliminary data.</text>
</comment>
<organism evidence="2 3">
    <name type="scientific">Rhynchophorus ferrugineus</name>
    <name type="common">Red palm weevil</name>
    <name type="synonym">Curculio ferrugineus</name>
    <dbReference type="NCBI Taxonomy" id="354439"/>
    <lineage>
        <taxon>Eukaryota</taxon>
        <taxon>Metazoa</taxon>
        <taxon>Ecdysozoa</taxon>
        <taxon>Arthropoda</taxon>
        <taxon>Hexapoda</taxon>
        <taxon>Insecta</taxon>
        <taxon>Pterygota</taxon>
        <taxon>Neoptera</taxon>
        <taxon>Endopterygota</taxon>
        <taxon>Coleoptera</taxon>
        <taxon>Polyphaga</taxon>
        <taxon>Cucujiformia</taxon>
        <taxon>Curculionidae</taxon>
        <taxon>Dryophthorinae</taxon>
        <taxon>Rhynchophorus</taxon>
    </lineage>
</organism>
<evidence type="ECO:0000313" key="3">
    <source>
        <dbReference type="Proteomes" id="UP000625711"/>
    </source>
</evidence>